<protein>
    <submittedName>
        <fullName evidence="1">Uncharacterized protein</fullName>
    </submittedName>
</protein>
<sequence length="103" mass="12011">MPNLRWVDCRQIPCLYCTMDLDSRKQMELISSLTDNTNCSKMVVGQFNDTGTNFISPSKTKVDDRPYVTFCSYVKVYDRSSLTFCPYGKMNDRSRGHFVRTKR</sequence>
<dbReference type="EMBL" id="UYJE01004526">
    <property type="protein sequence ID" value="VDI28796.1"/>
    <property type="molecule type" value="Genomic_DNA"/>
</dbReference>
<accession>A0A8B6E684</accession>
<name>A0A8B6E684_MYTGA</name>
<dbReference type="OrthoDB" id="10494042at2759"/>
<organism evidence="1 2">
    <name type="scientific">Mytilus galloprovincialis</name>
    <name type="common">Mediterranean mussel</name>
    <dbReference type="NCBI Taxonomy" id="29158"/>
    <lineage>
        <taxon>Eukaryota</taxon>
        <taxon>Metazoa</taxon>
        <taxon>Spiralia</taxon>
        <taxon>Lophotrochozoa</taxon>
        <taxon>Mollusca</taxon>
        <taxon>Bivalvia</taxon>
        <taxon>Autobranchia</taxon>
        <taxon>Pteriomorphia</taxon>
        <taxon>Mytilida</taxon>
        <taxon>Mytiloidea</taxon>
        <taxon>Mytilidae</taxon>
        <taxon>Mytilinae</taxon>
        <taxon>Mytilus</taxon>
    </lineage>
</organism>
<evidence type="ECO:0000313" key="2">
    <source>
        <dbReference type="Proteomes" id="UP000596742"/>
    </source>
</evidence>
<dbReference type="AlphaFoldDB" id="A0A8B6E684"/>
<keyword evidence="2" id="KW-1185">Reference proteome</keyword>
<gene>
    <name evidence="1" type="ORF">MGAL_10B007900</name>
</gene>
<reference evidence="1" key="1">
    <citation type="submission" date="2018-11" db="EMBL/GenBank/DDBJ databases">
        <authorList>
            <person name="Alioto T."/>
            <person name="Alioto T."/>
        </authorList>
    </citation>
    <scope>NUCLEOTIDE SEQUENCE</scope>
</reference>
<dbReference type="Proteomes" id="UP000596742">
    <property type="component" value="Unassembled WGS sequence"/>
</dbReference>
<proteinExistence type="predicted"/>
<evidence type="ECO:0000313" key="1">
    <source>
        <dbReference type="EMBL" id="VDI28796.1"/>
    </source>
</evidence>
<comment type="caution">
    <text evidence="1">The sequence shown here is derived from an EMBL/GenBank/DDBJ whole genome shotgun (WGS) entry which is preliminary data.</text>
</comment>